<organism evidence="1">
    <name type="scientific">Arundo donax</name>
    <name type="common">Giant reed</name>
    <name type="synonym">Donax arundinaceus</name>
    <dbReference type="NCBI Taxonomy" id="35708"/>
    <lineage>
        <taxon>Eukaryota</taxon>
        <taxon>Viridiplantae</taxon>
        <taxon>Streptophyta</taxon>
        <taxon>Embryophyta</taxon>
        <taxon>Tracheophyta</taxon>
        <taxon>Spermatophyta</taxon>
        <taxon>Magnoliopsida</taxon>
        <taxon>Liliopsida</taxon>
        <taxon>Poales</taxon>
        <taxon>Poaceae</taxon>
        <taxon>PACMAD clade</taxon>
        <taxon>Arundinoideae</taxon>
        <taxon>Arundineae</taxon>
        <taxon>Arundo</taxon>
    </lineage>
</organism>
<dbReference type="EMBL" id="GBRH01191180">
    <property type="protein sequence ID" value="JAE06716.1"/>
    <property type="molecule type" value="Transcribed_RNA"/>
</dbReference>
<name>A0A0A9F9A6_ARUDO</name>
<dbReference type="AlphaFoldDB" id="A0A0A9F9A6"/>
<proteinExistence type="predicted"/>
<accession>A0A0A9F9A6</accession>
<protein>
    <submittedName>
        <fullName evidence="1">Uncharacterized protein</fullName>
    </submittedName>
</protein>
<reference evidence="1" key="1">
    <citation type="submission" date="2014-09" db="EMBL/GenBank/DDBJ databases">
        <authorList>
            <person name="Magalhaes I.L.F."/>
            <person name="Oliveira U."/>
            <person name="Santos F.R."/>
            <person name="Vidigal T.H.D.A."/>
            <person name="Brescovit A.D."/>
            <person name="Santos A.J."/>
        </authorList>
    </citation>
    <scope>NUCLEOTIDE SEQUENCE</scope>
    <source>
        <tissue evidence="1">Shoot tissue taken approximately 20 cm above the soil surface</tissue>
    </source>
</reference>
<sequence length="39" mass="4773">MLLNNQSSNHKRVNIKKNAKIPFRHGKTDHREHEIYRVY</sequence>
<reference evidence="1" key="2">
    <citation type="journal article" date="2015" name="Data Brief">
        <title>Shoot transcriptome of the giant reed, Arundo donax.</title>
        <authorList>
            <person name="Barrero R.A."/>
            <person name="Guerrero F.D."/>
            <person name="Moolhuijzen P."/>
            <person name="Goolsby J.A."/>
            <person name="Tidwell J."/>
            <person name="Bellgard S.E."/>
            <person name="Bellgard M.I."/>
        </authorList>
    </citation>
    <scope>NUCLEOTIDE SEQUENCE</scope>
    <source>
        <tissue evidence="1">Shoot tissue taken approximately 20 cm above the soil surface</tissue>
    </source>
</reference>
<evidence type="ECO:0000313" key="1">
    <source>
        <dbReference type="EMBL" id="JAE06716.1"/>
    </source>
</evidence>